<dbReference type="AlphaFoldDB" id="A0A6H9WRJ1"/>
<protein>
    <submittedName>
        <fullName evidence="2">DUF378 domain-containing protein</fullName>
    </submittedName>
</protein>
<evidence type="ECO:0000313" key="3">
    <source>
        <dbReference type="Proteomes" id="UP000431744"/>
    </source>
</evidence>
<dbReference type="PANTHER" id="PTHR37304">
    <property type="entry name" value="MEMBRANE PROTEIN-RELATED"/>
    <property type="match status" value="1"/>
</dbReference>
<dbReference type="Pfam" id="PF04070">
    <property type="entry name" value="DUF378"/>
    <property type="match status" value="1"/>
</dbReference>
<evidence type="ECO:0000256" key="1">
    <source>
        <dbReference type="SAM" id="Phobius"/>
    </source>
</evidence>
<feature type="transmembrane region" description="Helical" evidence="1">
    <location>
        <begin position="20"/>
        <end position="42"/>
    </location>
</feature>
<keyword evidence="1" id="KW-0812">Transmembrane</keyword>
<keyword evidence="1" id="KW-1133">Transmembrane helix</keyword>
<reference evidence="2 3" key="1">
    <citation type="submission" date="2019-09" db="EMBL/GenBank/DDBJ databases">
        <title>Phylogeny of genus Pseudoclavibacter and closely related genus.</title>
        <authorList>
            <person name="Li Y."/>
        </authorList>
    </citation>
    <scope>NUCLEOTIDE SEQUENCE [LARGE SCALE GENOMIC DNA]</scope>
    <source>
        <strain evidence="2 3">EGI 60007</strain>
    </source>
</reference>
<keyword evidence="1" id="KW-0472">Membrane</keyword>
<dbReference type="EMBL" id="WBJY01000001">
    <property type="protein sequence ID" value="KAB1649385.1"/>
    <property type="molecule type" value="Genomic_DNA"/>
</dbReference>
<proteinExistence type="predicted"/>
<sequence>MGANLLRARHCTQTGRGLGAVVWITRIATALTAIGGINWGLVGAFSFNLVDAIFGERSVVSRIVYVLVGTSALVTLATLVRPNPDVARIDE</sequence>
<name>A0A6H9WRJ1_9MICO</name>
<organism evidence="2 3">
    <name type="scientific">Pseudoclavibacter endophyticus</name>
    <dbReference type="NCBI Taxonomy" id="1778590"/>
    <lineage>
        <taxon>Bacteria</taxon>
        <taxon>Bacillati</taxon>
        <taxon>Actinomycetota</taxon>
        <taxon>Actinomycetes</taxon>
        <taxon>Micrococcales</taxon>
        <taxon>Microbacteriaceae</taxon>
        <taxon>Pseudoclavibacter</taxon>
    </lineage>
</organism>
<gene>
    <name evidence="2" type="ORF">F8O04_03705</name>
</gene>
<comment type="caution">
    <text evidence="2">The sequence shown here is derived from an EMBL/GenBank/DDBJ whole genome shotgun (WGS) entry which is preliminary data.</text>
</comment>
<dbReference type="Proteomes" id="UP000431744">
    <property type="component" value="Unassembled WGS sequence"/>
</dbReference>
<dbReference type="InterPro" id="IPR007211">
    <property type="entry name" value="DUF378"/>
</dbReference>
<evidence type="ECO:0000313" key="2">
    <source>
        <dbReference type="EMBL" id="KAB1649385.1"/>
    </source>
</evidence>
<keyword evidence="3" id="KW-1185">Reference proteome</keyword>
<feature type="transmembrane region" description="Helical" evidence="1">
    <location>
        <begin position="62"/>
        <end position="80"/>
    </location>
</feature>
<dbReference type="OrthoDB" id="9812136at2"/>
<dbReference type="PANTHER" id="PTHR37304:SF1">
    <property type="entry name" value="MEMBRANE PROTEIN"/>
    <property type="match status" value="1"/>
</dbReference>
<accession>A0A6H9WRJ1</accession>